<dbReference type="NCBIfam" id="TIGR01024">
    <property type="entry name" value="rplS_bact"/>
    <property type="match status" value="1"/>
</dbReference>
<gene>
    <name evidence="4 5" type="primary">rpl19</name>
</gene>
<evidence type="ECO:0000256" key="1">
    <source>
        <dbReference type="ARBA" id="ARBA00005781"/>
    </source>
</evidence>
<protein>
    <recommendedName>
        <fullName evidence="4">Large ribosomal subunit protein bL19c</fullName>
    </recommendedName>
</protein>
<dbReference type="InterPro" id="IPR001857">
    <property type="entry name" value="Ribosomal_bL19"/>
</dbReference>
<dbReference type="PRINTS" id="PR00061">
    <property type="entry name" value="RIBOSOMALL19"/>
</dbReference>
<keyword evidence="3 4" id="KW-0687">Ribonucleoprotein</keyword>
<dbReference type="Gene3D" id="2.30.30.790">
    <property type="match status" value="1"/>
</dbReference>
<dbReference type="HAMAP" id="MF_00402">
    <property type="entry name" value="Ribosomal_bL19"/>
    <property type="match status" value="1"/>
</dbReference>
<dbReference type="Pfam" id="PF01245">
    <property type="entry name" value="Ribosomal_L19"/>
    <property type="match status" value="1"/>
</dbReference>
<comment type="similarity">
    <text evidence="1 4">Belongs to the bacterial ribosomal protein bL19 family.</text>
</comment>
<dbReference type="EMBL" id="AP018373">
    <property type="protein sequence ID" value="BBD20220.1"/>
    <property type="molecule type" value="Genomic_DNA"/>
</dbReference>
<keyword evidence="5" id="KW-0150">Chloroplast</keyword>
<dbReference type="GO" id="GO:1990904">
    <property type="term" value="C:ribonucleoprotein complex"/>
    <property type="evidence" value="ECO:0007669"/>
    <property type="project" value="UniProtKB-KW"/>
</dbReference>
<keyword evidence="5" id="KW-0934">Plastid</keyword>
<dbReference type="InterPro" id="IPR018257">
    <property type="entry name" value="Ribosomal_bL19_CS"/>
</dbReference>
<comment type="subcellular location">
    <subcellularLocation>
        <location evidence="4">Plastid</location>
        <location evidence="4">Chloroplast</location>
    </subcellularLocation>
</comment>
<name>A0A2Z6BES2_9CHLO</name>
<dbReference type="InterPro" id="IPR008991">
    <property type="entry name" value="Translation_prot_SH3-like_sf"/>
</dbReference>
<dbReference type="AlphaFoldDB" id="A0A2Z6BES2"/>
<reference evidence="5" key="1">
    <citation type="journal article" date="2018" name="Sci. Rep.">
        <title>Multiple losses of photosynthesis and convergent reductive genome evolution in the colourless green algae Prototheca.</title>
        <authorList>
            <person name="Suzuki S."/>
            <person name="Endoh R."/>
            <person name="Manabe R.I."/>
            <person name="Ohkuma M."/>
            <person name="Hirakawa Y."/>
        </authorList>
    </citation>
    <scope>NUCLEOTIDE SEQUENCE</scope>
    <source>
        <strain evidence="5">JCM 15793</strain>
    </source>
</reference>
<proteinExistence type="inferred from homology"/>
<dbReference type="GO" id="GO:0003735">
    <property type="term" value="F:structural constituent of ribosome"/>
    <property type="evidence" value="ECO:0007669"/>
    <property type="project" value="InterPro"/>
</dbReference>
<organism evidence="5">
    <name type="scientific">Prototheca cutis</name>
    <dbReference type="NCBI Taxonomy" id="575411"/>
    <lineage>
        <taxon>Eukaryota</taxon>
        <taxon>Viridiplantae</taxon>
        <taxon>Chlorophyta</taxon>
        <taxon>core chlorophytes</taxon>
        <taxon>Trebouxiophyceae</taxon>
        <taxon>Chlorellales</taxon>
        <taxon>Chlorellaceae</taxon>
        <taxon>Prototheca</taxon>
    </lineage>
</organism>
<dbReference type="PANTHER" id="PTHR15680">
    <property type="entry name" value="RIBOSOMAL PROTEIN L19"/>
    <property type="match status" value="1"/>
</dbReference>
<evidence type="ECO:0000256" key="3">
    <source>
        <dbReference type="ARBA" id="ARBA00023274"/>
    </source>
</evidence>
<sequence length="146" mass="16883">MTKFTNLIQEIEHNFLKSQLPNFLIGDLVRIGVSVEEAGKERIQFFDGTVITLHSSGLNTTITIRKVTHGFGVERIIPIHAPCIKTLQILRRSRVSRGKLYFLRNRRGKLTRLKEKFDKIPAPWIDPNIDQKQNSKVSKKKHLLKK</sequence>
<evidence type="ECO:0000313" key="5">
    <source>
        <dbReference type="EMBL" id="BBD20220.1"/>
    </source>
</evidence>
<dbReference type="PANTHER" id="PTHR15680:SF9">
    <property type="entry name" value="LARGE RIBOSOMAL SUBUNIT PROTEIN BL19M"/>
    <property type="match status" value="1"/>
</dbReference>
<dbReference type="RefSeq" id="YP_009478313.1">
    <property type="nucleotide sequence ID" value="NC_037480.1"/>
</dbReference>
<dbReference type="PIRSF" id="PIRSF002191">
    <property type="entry name" value="Ribosomal_L19"/>
    <property type="match status" value="1"/>
</dbReference>
<evidence type="ECO:0000256" key="4">
    <source>
        <dbReference type="HAMAP-Rule" id="MF_00402"/>
    </source>
</evidence>
<dbReference type="InterPro" id="IPR038657">
    <property type="entry name" value="Ribosomal_bL19_sf"/>
</dbReference>
<keyword evidence="2 4" id="KW-0689">Ribosomal protein</keyword>
<dbReference type="GeneID" id="36676077"/>
<dbReference type="GO" id="GO:0006412">
    <property type="term" value="P:translation"/>
    <property type="evidence" value="ECO:0007669"/>
    <property type="project" value="UniProtKB-UniRule"/>
</dbReference>
<dbReference type="PROSITE" id="PS01015">
    <property type="entry name" value="RIBOSOMAL_L19"/>
    <property type="match status" value="1"/>
</dbReference>
<dbReference type="GO" id="GO:0005840">
    <property type="term" value="C:ribosome"/>
    <property type="evidence" value="ECO:0007669"/>
    <property type="project" value="UniProtKB-KW"/>
</dbReference>
<dbReference type="GO" id="GO:0009507">
    <property type="term" value="C:chloroplast"/>
    <property type="evidence" value="ECO:0007669"/>
    <property type="project" value="UniProtKB-SubCell"/>
</dbReference>
<accession>A0A2Z6BES2</accession>
<dbReference type="SUPFAM" id="SSF50104">
    <property type="entry name" value="Translation proteins SH3-like domain"/>
    <property type="match status" value="1"/>
</dbReference>
<geneLocation type="chloroplast" evidence="5"/>
<evidence type="ECO:0000256" key="2">
    <source>
        <dbReference type="ARBA" id="ARBA00022980"/>
    </source>
</evidence>